<keyword evidence="3" id="KW-1185">Reference proteome</keyword>
<gene>
    <name evidence="2" type="ORF">Vbra_14570</name>
</gene>
<feature type="transmembrane region" description="Helical" evidence="1">
    <location>
        <begin position="244"/>
        <end position="263"/>
    </location>
</feature>
<sequence length="442" mass="48726">MLFHPAMVTNRPHLVDVMPDMSWLWRPRRRRSSYRRIKDDVESGLLASAPTAELSVVVTGSNAAAVDEENVLPLILPHLPVDELVTARAVSKAYGTDLVDEAAFLRRIDSCLTQQKLTGLIDVERYRTIDLPESVSRLDYLSRCAYVLEQAGPWMNALIRLASGSQMIDQLPLVLTAESVLALVPDKATFNQLPAAMATYNAIGPLLCREDRENGTTTTMALQTGERESVELHPSACARGCTTLIFMFSYVVAILGSAALGVILNPDPDRQMQQLTLEDRCQLVLFVLVVWTLCLSLCIAASRATAPSFTSLALHALMKVAAEPLTEVVDTQLERNDTLTDTSTAEEDVIVVEWREDGLETSATDCKRAMVVVLLNEGGDGAAVASLSFLARRRVVLETSEREVEVGWTLDERFPVTIPAMRQLLRQWRLEDAILSTTQGTT</sequence>
<evidence type="ECO:0000313" key="2">
    <source>
        <dbReference type="EMBL" id="CEM08048.1"/>
    </source>
</evidence>
<name>A0A0G4F738_VITBC</name>
<keyword evidence="1" id="KW-0812">Transmembrane</keyword>
<evidence type="ECO:0000256" key="1">
    <source>
        <dbReference type="SAM" id="Phobius"/>
    </source>
</evidence>
<accession>A0A0G4F738</accession>
<feature type="transmembrane region" description="Helical" evidence="1">
    <location>
        <begin position="283"/>
        <end position="302"/>
    </location>
</feature>
<dbReference type="VEuPathDB" id="CryptoDB:Vbra_14570"/>
<evidence type="ECO:0000313" key="3">
    <source>
        <dbReference type="Proteomes" id="UP000041254"/>
    </source>
</evidence>
<keyword evidence="1" id="KW-0472">Membrane</keyword>
<proteinExistence type="predicted"/>
<dbReference type="AlphaFoldDB" id="A0A0G4F738"/>
<reference evidence="2 3" key="1">
    <citation type="submission" date="2014-11" db="EMBL/GenBank/DDBJ databases">
        <authorList>
            <person name="Zhu J."/>
            <person name="Qi W."/>
            <person name="Song R."/>
        </authorList>
    </citation>
    <scope>NUCLEOTIDE SEQUENCE [LARGE SCALE GENOMIC DNA]</scope>
</reference>
<keyword evidence="1" id="KW-1133">Transmembrane helix</keyword>
<dbReference type="Proteomes" id="UP000041254">
    <property type="component" value="Unassembled WGS sequence"/>
</dbReference>
<organism evidence="2 3">
    <name type="scientific">Vitrella brassicaformis (strain CCMP3155)</name>
    <dbReference type="NCBI Taxonomy" id="1169540"/>
    <lineage>
        <taxon>Eukaryota</taxon>
        <taxon>Sar</taxon>
        <taxon>Alveolata</taxon>
        <taxon>Colpodellida</taxon>
        <taxon>Vitrellaceae</taxon>
        <taxon>Vitrella</taxon>
    </lineage>
</organism>
<dbReference type="EMBL" id="CDMY01000383">
    <property type="protein sequence ID" value="CEM08048.1"/>
    <property type="molecule type" value="Genomic_DNA"/>
</dbReference>
<dbReference type="InParanoid" id="A0A0G4F738"/>
<dbReference type="PhylomeDB" id="A0A0G4F738"/>
<protein>
    <submittedName>
        <fullName evidence="2">Uncharacterized protein</fullName>
    </submittedName>
</protein>